<dbReference type="CDD" id="cd02393">
    <property type="entry name" value="KH-I_PNPase"/>
    <property type="match status" value="1"/>
</dbReference>
<comment type="cofactor">
    <cofactor evidence="9">
        <name>Mg(2+)</name>
        <dbReference type="ChEBI" id="CHEBI:18420"/>
    </cofactor>
</comment>
<keyword evidence="6 9" id="KW-0479">Metal-binding</keyword>
<dbReference type="PROSITE" id="PS50084">
    <property type="entry name" value="KH_TYPE_1"/>
    <property type="match status" value="1"/>
</dbReference>
<gene>
    <name evidence="9" type="primary">pnp</name>
    <name evidence="11" type="ORF">A2134_03000</name>
</gene>
<evidence type="ECO:0000256" key="5">
    <source>
        <dbReference type="ARBA" id="ARBA00022695"/>
    </source>
</evidence>
<evidence type="ECO:0000256" key="9">
    <source>
        <dbReference type="HAMAP-Rule" id="MF_01595"/>
    </source>
</evidence>
<evidence type="ECO:0000256" key="3">
    <source>
        <dbReference type="ARBA" id="ARBA00022490"/>
    </source>
</evidence>
<comment type="subcellular location">
    <subcellularLocation>
        <location evidence="1 9">Cytoplasm</location>
    </subcellularLocation>
</comment>
<evidence type="ECO:0000256" key="1">
    <source>
        <dbReference type="ARBA" id="ARBA00004496"/>
    </source>
</evidence>
<dbReference type="GO" id="GO:0006396">
    <property type="term" value="P:RNA processing"/>
    <property type="evidence" value="ECO:0007669"/>
    <property type="project" value="InterPro"/>
</dbReference>
<keyword evidence="8 9" id="KW-0694">RNA-binding</keyword>
<dbReference type="SMART" id="SM00316">
    <property type="entry name" value="S1"/>
    <property type="match status" value="1"/>
</dbReference>
<dbReference type="InterPro" id="IPR036345">
    <property type="entry name" value="ExoRNase_PH_dom2_sf"/>
</dbReference>
<dbReference type="STRING" id="1802595.A2134_03000"/>
<dbReference type="Pfam" id="PF03726">
    <property type="entry name" value="PNPase"/>
    <property type="match status" value="1"/>
</dbReference>
<dbReference type="AlphaFoldDB" id="A0A1G1WEG4"/>
<keyword evidence="5 9" id="KW-0548">Nucleotidyltransferase</keyword>
<dbReference type="InterPro" id="IPR012340">
    <property type="entry name" value="NA-bd_OB-fold"/>
</dbReference>
<dbReference type="PIRSF" id="PIRSF005499">
    <property type="entry name" value="PNPase"/>
    <property type="match status" value="1"/>
</dbReference>
<sequence length="696" mass="76941">MTQQKQMKKISNKEIQWADRTLSLEVGKMASQADSAVLVKYGDTLVLVTVVEAPPREDVDYFPLVVDYEERLYAAGRISTSRFIKREGRPSESAILNGRLIDRSIRPLFPKDLFNEIQVIVTVLSYDQENDPDIVALIGASVALSISSIPWDGQVAAVKVGYKDGQFVLNPTRSDEESSDLSLTISFNKDKVVMIEAGANQVSKEIFYEAIQFAKKSVEPVFALIEELTKEVGLKKHKILVEEIDLKVKNEIVNHIKENFKAKLFNPEKGAEESASEDFKEEIYAKFEGKLSKTEMGRIFEKTVKEMVRERIVDEETRPDGRKLDEIRQIDSEVGLLPRAHGSALFQRGDTQVLTVATLGSTSLEQLIEGMEGEATKRFMHHYTFPPFSTGEVRRLGAPSRREIGHGALVEKALRSVIPNEDDFPYTIRLVSEVLSSSGSTSMAATCGATLSLMDAGIPIISPVSGVAIGLVEEGDKFKILTDIQALEDFYGDMDFKIAGTEEGITAVQLDVKIDGLNDEMLKKALESGEKGRAFILSKMLNVLPRSRKEISKYAPQVTVLHIPPKKIGEVIGAGGKTINKIISETGVAIDIEDDGSVMISSTDENGAKRAADWIKALTHDVKPGEIYEGVVKRVVDFGCFVEILPGKEGLVHISQLAPYRVEDINKEVKVGQKMKVKVVEVDNQGRINLTHKSVT</sequence>
<dbReference type="CDD" id="cd11363">
    <property type="entry name" value="RNase_PH_PNPase_1"/>
    <property type="match status" value="1"/>
</dbReference>
<dbReference type="SMART" id="SM00322">
    <property type="entry name" value="KH"/>
    <property type="match status" value="1"/>
</dbReference>
<dbReference type="Gene3D" id="2.40.50.140">
    <property type="entry name" value="Nucleic acid-binding proteins"/>
    <property type="match status" value="1"/>
</dbReference>
<dbReference type="GO" id="GO:0006402">
    <property type="term" value="P:mRNA catabolic process"/>
    <property type="evidence" value="ECO:0007669"/>
    <property type="project" value="UniProtKB-UniRule"/>
</dbReference>
<proteinExistence type="inferred from homology"/>
<dbReference type="CDD" id="cd11364">
    <property type="entry name" value="RNase_PH_PNPase_2"/>
    <property type="match status" value="1"/>
</dbReference>
<dbReference type="SUPFAM" id="SSF54211">
    <property type="entry name" value="Ribosomal protein S5 domain 2-like"/>
    <property type="match status" value="2"/>
</dbReference>
<dbReference type="InterPro" id="IPR027408">
    <property type="entry name" value="PNPase/RNase_PH_dom_sf"/>
</dbReference>
<keyword evidence="3 9" id="KW-0963">Cytoplasm</keyword>
<dbReference type="InterPro" id="IPR036612">
    <property type="entry name" value="KH_dom_type_1_sf"/>
</dbReference>
<dbReference type="Proteomes" id="UP000178162">
    <property type="component" value="Unassembled WGS sequence"/>
</dbReference>
<comment type="catalytic activity">
    <reaction evidence="9">
        <text>RNA(n+1) + phosphate = RNA(n) + a ribonucleoside 5'-diphosphate</text>
        <dbReference type="Rhea" id="RHEA:22096"/>
        <dbReference type="Rhea" id="RHEA-COMP:14527"/>
        <dbReference type="Rhea" id="RHEA-COMP:17342"/>
        <dbReference type="ChEBI" id="CHEBI:43474"/>
        <dbReference type="ChEBI" id="CHEBI:57930"/>
        <dbReference type="ChEBI" id="CHEBI:140395"/>
        <dbReference type="EC" id="2.7.7.8"/>
    </reaction>
</comment>
<dbReference type="GO" id="GO:0000287">
    <property type="term" value="F:magnesium ion binding"/>
    <property type="evidence" value="ECO:0007669"/>
    <property type="project" value="UniProtKB-UniRule"/>
</dbReference>
<evidence type="ECO:0000313" key="11">
    <source>
        <dbReference type="EMBL" id="OGY26083.1"/>
    </source>
</evidence>
<evidence type="ECO:0000259" key="10">
    <source>
        <dbReference type="PROSITE" id="PS50126"/>
    </source>
</evidence>
<feature type="binding site" evidence="9">
    <location>
        <position position="495"/>
    </location>
    <ligand>
        <name>Mg(2+)</name>
        <dbReference type="ChEBI" id="CHEBI:18420"/>
    </ligand>
</feature>
<dbReference type="FunFam" id="3.30.230.70:FF:000002">
    <property type="entry name" value="Polyribonucleotide nucleotidyltransferase"/>
    <property type="match status" value="1"/>
</dbReference>
<dbReference type="NCBIfam" id="TIGR03591">
    <property type="entry name" value="polynuc_phos"/>
    <property type="match status" value="1"/>
</dbReference>
<dbReference type="FunFam" id="3.30.230.70:FF:000001">
    <property type="entry name" value="Polyribonucleotide nucleotidyltransferase"/>
    <property type="match status" value="1"/>
</dbReference>
<evidence type="ECO:0000256" key="2">
    <source>
        <dbReference type="ARBA" id="ARBA00007404"/>
    </source>
</evidence>
<dbReference type="InterPro" id="IPR004088">
    <property type="entry name" value="KH_dom_type_1"/>
</dbReference>
<dbReference type="NCBIfam" id="NF008805">
    <property type="entry name" value="PRK11824.1"/>
    <property type="match status" value="1"/>
</dbReference>
<accession>A0A1G1WEG4</accession>
<evidence type="ECO:0000256" key="8">
    <source>
        <dbReference type="ARBA" id="ARBA00022884"/>
    </source>
</evidence>
<dbReference type="CDD" id="cd04472">
    <property type="entry name" value="S1_PNPase"/>
    <property type="match status" value="1"/>
</dbReference>
<name>A0A1G1WEG4_9BACT</name>
<dbReference type="Gene3D" id="3.30.230.70">
    <property type="entry name" value="GHMP Kinase, N-terminal domain"/>
    <property type="match status" value="2"/>
</dbReference>
<dbReference type="InterPro" id="IPR012162">
    <property type="entry name" value="PNPase"/>
</dbReference>
<dbReference type="PROSITE" id="PS50126">
    <property type="entry name" value="S1"/>
    <property type="match status" value="1"/>
</dbReference>
<dbReference type="InterPro" id="IPR003029">
    <property type="entry name" value="S1_domain"/>
</dbReference>
<dbReference type="GO" id="GO:0004654">
    <property type="term" value="F:polyribonucleotide nucleotidyltransferase activity"/>
    <property type="evidence" value="ECO:0007669"/>
    <property type="project" value="UniProtKB-UniRule"/>
</dbReference>
<organism evidence="11 12">
    <name type="scientific">Candidatus Woykebacteria bacterium RBG_16_39_9b</name>
    <dbReference type="NCBI Taxonomy" id="1802595"/>
    <lineage>
        <taxon>Bacteria</taxon>
        <taxon>Candidatus Woykeibacteriota</taxon>
    </lineage>
</organism>
<dbReference type="PANTHER" id="PTHR11252:SF0">
    <property type="entry name" value="POLYRIBONUCLEOTIDE NUCLEOTIDYLTRANSFERASE 1, MITOCHONDRIAL"/>
    <property type="match status" value="1"/>
</dbReference>
<dbReference type="HAMAP" id="MF_01595">
    <property type="entry name" value="PNPase"/>
    <property type="match status" value="1"/>
</dbReference>
<dbReference type="InterPro" id="IPR015848">
    <property type="entry name" value="PNPase_PH_RNA-bd_bac/org-type"/>
</dbReference>
<comment type="function">
    <text evidence="9">Involved in mRNA degradation. Catalyzes the phosphorolysis of single-stranded polyribonucleotides processively in the 3'- to 5'-direction.</text>
</comment>
<dbReference type="EC" id="2.7.7.8" evidence="9"/>
<dbReference type="InterPro" id="IPR001247">
    <property type="entry name" value="ExoRNase_PH_dom1"/>
</dbReference>
<dbReference type="FunFam" id="2.40.50.140:FF:000023">
    <property type="entry name" value="Polyribonucleotide nucleotidyltransferase"/>
    <property type="match status" value="1"/>
</dbReference>
<dbReference type="Gene3D" id="3.30.1370.10">
    <property type="entry name" value="K Homology domain, type 1"/>
    <property type="match status" value="1"/>
</dbReference>
<comment type="similarity">
    <text evidence="2 9">Belongs to the polyribonucleotide nucleotidyltransferase family.</text>
</comment>
<dbReference type="PANTHER" id="PTHR11252">
    <property type="entry name" value="POLYRIBONUCLEOTIDE NUCLEOTIDYLTRANSFERASE"/>
    <property type="match status" value="1"/>
</dbReference>
<dbReference type="Pfam" id="PF00013">
    <property type="entry name" value="KH_1"/>
    <property type="match status" value="1"/>
</dbReference>
<reference evidence="11 12" key="1">
    <citation type="journal article" date="2016" name="Nat. Commun.">
        <title>Thousands of microbial genomes shed light on interconnected biogeochemical processes in an aquifer system.</title>
        <authorList>
            <person name="Anantharaman K."/>
            <person name="Brown C.T."/>
            <person name="Hug L.A."/>
            <person name="Sharon I."/>
            <person name="Castelle C.J."/>
            <person name="Probst A.J."/>
            <person name="Thomas B.C."/>
            <person name="Singh A."/>
            <person name="Wilkins M.J."/>
            <person name="Karaoz U."/>
            <person name="Brodie E.L."/>
            <person name="Williams K.H."/>
            <person name="Hubbard S.S."/>
            <person name="Banfield J.F."/>
        </authorList>
    </citation>
    <scope>NUCLEOTIDE SEQUENCE [LARGE SCALE GENOMIC DNA]</scope>
</reference>
<evidence type="ECO:0000313" key="12">
    <source>
        <dbReference type="Proteomes" id="UP000178162"/>
    </source>
</evidence>
<dbReference type="InterPro" id="IPR015847">
    <property type="entry name" value="ExoRNase_PH_dom2"/>
</dbReference>
<comment type="caution">
    <text evidence="11">The sequence shown here is derived from an EMBL/GenBank/DDBJ whole genome shotgun (WGS) entry which is preliminary data.</text>
</comment>
<dbReference type="Pfam" id="PF01138">
    <property type="entry name" value="RNase_PH"/>
    <property type="match status" value="2"/>
</dbReference>
<dbReference type="SUPFAM" id="SSF50249">
    <property type="entry name" value="Nucleic acid-binding proteins"/>
    <property type="match status" value="1"/>
</dbReference>
<dbReference type="FunFam" id="3.30.1370.10:FF:000001">
    <property type="entry name" value="Polyribonucleotide nucleotidyltransferase"/>
    <property type="match status" value="1"/>
</dbReference>
<evidence type="ECO:0000256" key="4">
    <source>
        <dbReference type="ARBA" id="ARBA00022679"/>
    </source>
</evidence>
<dbReference type="GO" id="GO:0003723">
    <property type="term" value="F:RNA binding"/>
    <property type="evidence" value="ECO:0007669"/>
    <property type="project" value="UniProtKB-UniRule"/>
</dbReference>
<keyword evidence="4 9" id="KW-0808">Transferase</keyword>
<dbReference type="Pfam" id="PF00575">
    <property type="entry name" value="S1"/>
    <property type="match status" value="1"/>
</dbReference>
<dbReference type="GO" id="GO:0005829">
    <property type="term" value="C:cytosol"/>
    <property type="evidence" value="ECO:0007669"/>
    <property type="project" value="UniProtKB-ARBA"/>
</dbReference>
<dbReference type="InterPro" id="IPR020568">
    <property type="entry name" value="Ribosomal_Su5_D2-typ_SF"/>
</dbReference>
<dbReference type="SUPFAM" id="SSF54791">
    <property type="entry name" value="Eukaryotic type KH-domain (KH-domain type I)"/>
    <property type="match status" value="1"/>
</dbReference>
<dbReference type="GO" id="GO:0000175">
    <property type="term" value="F:3'-5'-RNA exonuclease activity"/>
    <property type="evidence" value="ECO:0007669"/>
    <property type="project" value="TreeGrafter"/>
</dbReference>
<dbReference type="EMBL" id="MHCR01000002">
    <property type="protein sequence ID" value="OGY26083.1"/>
    <property type="molecule type" value="Genomic_DNA"/>
</dbReference>
<feature type="domain" description="S1 motif" evidence="10">
    <location>
        <begin position="625"/>
        <end position="693"/>
    </location>
</feature>
<keyword evidence="7 9" id="KW-0460">Magnesium</keyword>
<dbReference type="InterPro" id="IPR004087">
    <property type="entry name" value="KH_dom"/>
</dbReference>
<protein>
    <recommendedName>
        <fullName evidence="9">Polyribonucleotide nucleotidyltransferase</fullName>
        <ecNumber evidence="9">2.7.7.8</ecNumber>
    </recommendedName>
    <alternativeName>
        <fullName evidence="9">Polynucleotide phosphorylase</fullName>
        <shortName evidence="9">PNPase</shortName>
    </alternativeName>
</protein>
<dbReference type="Pfam" id="PF03725">
    <property type="entry name" value="RNase_PH_C"/>
    <property type="match status" value="1"/>
</dbReference>
<feature type="binding site" evidence="9">
    <location>
        <position position="489"/>
    </location>
    <ligand>
        <name>Mg(2+)</name>
        <dbReference type="ChEBI" id="CHEBI:18420"/>
    </ligand>
</feature>
<dbReference type="SUPFAM" id="SSF55666">
    <property type="entry name" value="Ribonuclease PH domain 2-like"/>
    <property type="match status" value="2"/>
</dbReference>
<evidence type="ECO:0000256" key="7">
    <source>
        <dbReference type="ARBA" id="ARBA00022842"/>
    </source>
</evidence>
<evidence type="ECO:0000256" key="6">
    <source>
        <dbReference type="ARBA" id="ARBA00022723"/>
    </source>
</evidence>